<dbReference type="Proteomes" id="UP000027866">
    <property type="component" value="Unassembled WGS sequence"/>
</dbReference>
<organism evidence="2 3">
    <name type="scientific">Erythrobacter litoralis</name>
    <dbReference type="NCBI Taxonomy" id="39960"/>
    <lineage>
        <taxon>Bacteria</taxon>
        <taxon>Pseudomonadati</taxon>
        <taxon>Pseudomonadota</taxon>
        <taxon>Alphaproteobacteria</taxon>
        <taxon>Sphingomonadales</taxon>
        <taxon>Erythrobacteraceae</taxon>
        <taxon>Erythrobacter/Porphyrobacter group</taxon>
        <taxon>Erythrobacter</taxon>
    </lineage>
</organism>
<keyword evidence="1" id="KW-0812">Transmembrane</keyword>
<gene>
    <name evidence="2" type="ORF">EH32_00270</name>
</gene>
<keyword evidence="1" id="KW-0472">Membrane</keyword>
<feature type="transmembrane region" description="Helical" evidence="1">
    <location>
        <begin position="54"/>
        <end position="77"/>
    </location>
</feature>
<comment type="caution">
    <text evidence="2">The sequence shown here is derived from an EMBL/GenBank/DDBJ whole genome shotgun (WGS) entry which is preliminary data.</text>
</comment>
<proteinExistence type="predicted"/>
<evidence type="ECO:0000313" key="3">
    <source>
        <dbReference type="Proteomes" id="UP000027866"/>
    </source>
</evidence>
<evidence type="ECO:0000313" key="2">
    <source>
        <dbReference type="EMBL" id="KEO99296.1"/>
    </source>
</evidence>
<dbReference type="OrthoDB" id="7585827at2"/>
<accession>A0A074MWA7</accession>
<protein>
    <submittedName>
        <fullName evidence="2">Uncharacterized protein</fullName>
    </submittedName>
</protein>
<dbReference type="EMBL" id="JMIX01000001">
    <property type="protein sequence ID" value="KEO99296.1"/>
    <property type="molecule type" value="Genomic_DNA"/>
</dbReference>
<sequence length="81" mass="8835">MDLFHRLLLASDATLMALGGLALWLIAGFAALMERRRVRKRPIDRLEAVGWMPWTPIFVGCAIIGGGMLSMSAPVVLGELL</sequence>
<keyword evidence="1" id="KW-1133">Transmembrane helix</keyword>
<keyword evidence="3" id="KW-1185">Reference proteome</keyword>
<dbReference type="AlphaFoldDB" id="A0A074MWA7"/>
<evidence type="ECO:0000256" key="1">
    <source>
        <dbReference type="SAM" id="Phobius"/>
    </source>
</evidence>
<name>A0A074MWA7_9SPHN</name>
<reference evidence="2 3" key="1">
    <citation type="submission" date="2014-04" db="EMBL/GenBank/DDBJ databases">
        <title>A comprehensive comparison of genomes of Erythrobacter spp. Strains.</title>
        <authorList>
            <person name="Zheng Q."/>
        </authorList>
    </citation>
    <scope>NUCLEOTIDE SEQUENCE [LARGE SCALE GENOMIC DNA]</scope>
    <source>
        <strain evidence="2 3">DSM 8509</strain>
    </source>
</reference>
<feature type="transmembrane region" description="Helical" evidence="1">
    <location>
        <begin position="13"/>
        <end position="33"/>
    </location>
</feature>